<dbReference type="RefSeq" id="WP_344812736.1">
    <property type="nucleotide sequence ID" value="NZ_BAAAYX010000009.1"/>
</dbReference>
<organism evidence="10 11">
    <name type="scientific">Microlunatus aurantiacus</name>
    <dbReference type="NCBI Taxonomy" id="446786"/>
    <lineage>
        <taxon>Bacteria</taxon>
        <taxon>Bacillati</taxon>
        <taxon>Actinomycetota</taxon>
        <taxon>Actinomycetes</taxon>
        <taxon>Propionibacteriales</taxon>
        <taxon>Propionibacteriaceae</taxon>
        <taxon>Microlunatus</taxon>
    </lineage>
</organism>
<comment type="caution">
    <text evidence="10">The sequence shown here is derived from an EMBL/GenBank/DDBJ whole genome shotgun (WGS) entry which is preliminary data.</text>
</comment>
<evidence type="ECO:0000256" key="5">
    <source>
        <dbReference type="ARBA" id="ARBA00022833"/>
    </source>
</evidence>
<sequence length="268" mass="27758">MTEQREIIWRQARPGEERPARPASPAEARARLESGNADFAKLGDHGGQQIISVGPEAFGLPPAAGAGLAQQPFAAVLACSDARAPVELLFNQAGNSIFVVRVAGNVPGRECLGSLNYAVTNLPTVKMITVLGHTSCGAVSAAVDALLSPQVYLDVIQDPSLRAIVDALLAGVRMADQALVNTYGRDIRDAPGFRDALVDLAVTANAAITAVVLARAVDCAVTFGVFSLDNRTVGITGADGWDAGLHDPPDGDRSLTQLLTWGAAAAGL</sequence>
<evidence type="ECO:0000256" key="3">
    <source>
        <dbReference type="ARBA" id="ARBA00012925"/>
    </source>
</evidence>
<evidence type="ECO:0000256" key="6">
    <source>
        <dbReference type="ARBA" id="ARBA00023239"/>
    </source>
</evidence>
<keyword evidence="4" id="KW-0479">Metal-binding</keyword>
<keyword evidence="11" id="KW-1185">Reference proteome</keyword>
<proteinExistence type="inferred from homology"/>
<dbReference type="Pfam" id="PF00484">
    <property type="entry name" value="Pro_CA"/>
    <property type="match status" value="1"/>
</dbReference>
<dbReference type="InterPro" id="IPR001765">
    <property type="entry name" value="Carbonic_anhydrase"/>
</dbReference>
<comment type="similarity">
    <text evidence="2">Belongs to the beta-class carbonic anhydrase family.</text>
</comment>
<evidence type="ECO:0000313" key="10">
    <source>
        <dbReference type="EMBL" id="GAA3706543.1"/>
    </source>
</evidence>
<name>A0ABP7DJH2_9ACTN</name>
<accession>A0ABP7DJH2</accession>
<evidence type="ECO:0000256" key="7">
    <source>
        <dbReference type="ARBA" id="ARBA00024993"/>
    </source>
</evidence>
<dbReference type="InterPro" id="IPR036874">
    <property type="entry name" value="Carbonic_anhydrase_sf"/>
</dbReference>
<evidence type="ECO:0000256" key="9">
    <source>
        <dbReference type="SAM" id="MobiDB-lite"/>
    </source>
</evidence>
<comment type="catalytic activity">
    <reaction evidence="8">
        <text>hydrogencarbonate + H(+) = CO2 + H2O</text>
        <dbReference type="Rhea" id="RHEA:10748"/>
        <dbReference type="ChEBI" id="CHEBI:15377"/>
        <dbReference type="ChEBI" id="CHEBI:15378"/>
        <dbReference type="ChEBI" id="CHEBI:16526"/>
        <dbReference type="ChEBI" id="CHEBI:17544"/>
        <dbReference type="EC" id="4.2.1.1"/>
    </reaction>
</comment>
<dbReference type="EMBL" id="BAAAYX010000009">
    <property type="protein sequence ID" value="GAA3706543.1"/>
    <property type="molecule type" value="Genomic_DNA"/>
</dbReference>
<dbReference type="Proteomes" id="UP001500051">
    <property type="component" value="Unassembled WGS sequence"/>
</dbReference>
<evidence type="ECO:0000256" key="4">
    <source>
        <dbReference type="ARBA" id="ARBA00022723"/>
    </source>
</evidence>
<protein>
    <recommendedName>
        <fullName evidence="3">carbonic anhydrase</fullName>
        <ecNumber evidence="3">4.2.1.1</ecNumber>
    </recommendedName>
</protein>
<comment type="cofactor">
    <cofactor evidence="1">
        <name>Zn(2+)</name>
        <dbReference type="ChEBI" id="CHEBI:29105"/>
    </cofactor>
</comment>
<dbReference type="SMART" id="SM00947">
    <property type="entry name" value="Pro_CA"/>
    <property type="match status" value="1"/>
</dbReference>
<evidence type="ECO:0000256" key="2">
    <source>
        <dbReference type="ARBA" id="ARBA00006217"/>
    </source>
</evidence>
<feature type="region of interest" description="Disordered" evidence="9">
    <location>
        <begin position="1"/>
        <end position="29"/>
    </location>
</feature>
<evidence type="ECO:0000256" key="1">
    <source>
        <dbReference type="ARBA" id="ARBA00001947"/>
    </source>
</evidence>
<evidence type="ECO:0000256" key="8">
    <source>
        <dbReference type="ARBA" id="ARBA00048348"/>
    </source>
</evidence>
<keyword evidence="6" id="KW-0456">Lyase</keyword>
<keyword evidence="5" id="KW-0862">Zinc</keyword>
<dbReference type="PANTHER" id="PTHR11002:SF76">
    <property type="entry name" value="CARBONIC ANHYDRASE"/>
    <property type="match status" value="1"/>
</dbReference>
<gene>
    <name evidence="10" type="ORF">GCM10022204_25420</name>
</gene>
<comment type="function">
    <text evidence="7">Catalyzes the reversible hydration of carbon dioxide to form bicarbonate.</text>
</comment>
<dbReference type="Gene3D" id="3.40.1050.10">
    <property type="entry name" value="Carbonic anhydrase"/>
    <property type="match status" value="1"/>
</dbReference>
<feature type="compositionally biased region" description="Basic and acidic residues" evidence="9">
    <location>
        <begin position="1"/>
        <end position="20"/>
    </location>
</feature>
<dbReference type="EC" id="4.2.1.1" evidence="3"/>
<reference evidence="11" key="1">
    <citation type="journal article" date="2019" name="Int. J. Syst. Evol. Microbiol.">
        <title>The Global Catalogue of Microorganisms (GCM) 10K type strain sequencing project: providing services to taxonomists for standard genome sequencing and annotation.</title>
        <authorList>
            <consortium name="The Broad Institute Genomics Platform"/>
            <consortium name="The Broad Institute Genome Sequencing Center for Infectious Disease"/>
            <person name="Wu L."/>
            <person name="Ma J."/>
        </authorList>
    </citation>
    <scope>NUCLEOTIDE SEQUENCE [LARGE SCALE GENOMIC DNA]</scope>
    <source>
        <strain evidence="11">JCM 16548</strain>
    </source>
</reference>
<evidence type="ECO:0000313" key="11">
    <source>
        <dbReference type="Proteomes" id="UP001500051"/>
    </source>
</evidence>
<dbReference type="SUPFAM" id="SSF53056">
    <property type="entry name" value="beta-carbonic anhydrase, cab"/>
    <property type="match status" value="1"/>
</dbReference>
<dbReference type="PANTHER" id="PTHR11002">
    <property type="entry name" value="CARBONIC ANHYDRASE"/>
    <property type="match status" value="1"/>
</dbReference>